<keyword evidence="1" id="KW-1133">Transmembrane helix</keyword>
<accession>A0A0L0RXP0</accession>
<reference evidence="3" key="2">
    <citation type="submission" date="2009-11" db="EMBL/GenBank/DDBJ databases">
        <title>The Genome Sequence of Allomyces macrogynus strain ATCC 38327.</title>
        <authorList>
            <consortium name="The Broad Institute Genome Sequencing Platform"/>
            <person name="Russ C."/>
            <person name="Cuomo C."/>
            <person name="Shea T."/>
            <person name="Young S.K."/>
            <person name="Zeng Q."/>
            <person name="Koehrsen M."/>
            <person name="Haas B."/>
            <person name="Borodovsky M."/>
            <person name="Guigo R."/>
            <person name="Alvarado L."/>
            <person name="Berlin A."/>
            <person name="Borenstein D."/>
            <person name="Chen Z."/>
            <person name="Engels R."/>
            <person name="Freedman E."/>
            <person name="Gellesch M."/>
            <person name="Goldberg J."/>
            <person name="Griggs A."/>
            <person name="Gujja S."/>
            <person name="Heiman D."/>
            <person name="Hepburn T."/>
            <person name="Howarth C."/>
            <person name="Jen D."/>
            <person name="Larson L."/>
            <person name="Lewis B."/>
            <person name="Mehta T."/>
            <person name="Park D."/>
            <person name="Pearson M."/>
            <person name="Roberts A."/>
            <person name="Saif S."/>
            <person name="Shenoy N."/>
            <person name="Sisk P."/>
            <person name="Stolte C."/>
            <person name="Sykes S."/>
            <person name="Walk T."/>
            <person name="White J."/>
            <person name="Yandava C."/>
            <person name="Burger G."/>
            <person name="Gray M.W."/>
            <person name="Holland P.W.H."/>
            <person name="King N."/>
            <person name="Lang F.B.F."/>
            <person name="Roger A.J."/>
            <person name="Ruiz-Trillo I."/>
            <person name="Lander E."/>
            <person name="Nusbaum C."/>
        </authorList>
    </citation>
    <scope>NUCLEOTIDE SEQUENCE [LARGE SCALE GENOMIC DNA]</scope>
    <source>
        <strain evidence="3">ATCC 38327</strain>
    </source>
</reference>
<dbReference type="OrthoDB" id="10412379at2759"/>
<keyword evidence="1" id="KW-0812">Transmembrane</keyword>
<evidence type="ECO:0000313" key="2">
    <source>
        <dbReference type="EMBL" id="KNE54910.1"/>
    </source>
</evidence>
<feature type="transmembrane region" description="Helical" evidence="1">
    <location>
        <begin position="94"/>
        <end position="115"/>
    </location>
</feature>
<evidence type="ECO:0000256" key="1">
    <source>
        <dbReference type="SAM" id="Phobius"/>
    </source>
</evidence>
<name>A0A0L0RXP0_ALLM3</name>
<protein>
    <submittedName>
        <fullName evidence="2">Uncharacterized protein</fullName>
    </submittedName>
</protein>
<keyword evidence="1" id="KW-0472">Membrane</keyword>
<dbReference type="AlphaFoldDB" id="A0A0L0RXP0"/>
<proteinExistence type="predicted"/>
<dbReference type="VEuPathDB" id="FungiDB:AMAG_00854"/>
<reference evidence="2 3" key="1">
    <citation type="submission" date="2009-11" db="EMBL/GenBank/DDBJ databases">
        <title>Annotation of Allomyces macrogynus ATCC 38327.</title>
        <authorList>
            <consortium name="The Broad Institute Genome Sequencing Platform"/>
            <person name="Russ C."/>
            <person name="Cuomo C."/>
            <person name="Burger G."/>
            <person name="Gray M.W."/>
            <person name="Holland P.W.H."/>
            <person name="King N."/>
            <person name="Lang F.B.F."/>
            <person name="Roger A.J."/>
            <person name="Ruiz-Trillo I."/>
            <person name="Young S.K."/>
            <person name="Zeng Q."/>
            <person name="Gargeya S."/>
            <person name="Fitzgerald M."/>
            <person name="Haas B."/>
            <person name="Abouelleil A."/>
            <person name="Alvarado L."/>
            <person name="Arachchi H.M."/>
            <person name="Berlin A."/>
            <person name="Chapman S.B."/>
            <person name="Gearin G."/>
            <person name="Goldberg J."/>
            <person name="Griggs A."/>
            <person name="Gujja S."/>
            <person name="Hansen M."/>
            <person name="Heiman D."/>
            <person name="Howarth C."/>
            <person name="Larimer J."/>
            <person name="Lui A."/>
            <person name="MacDonald P.J.P."/>
            <person name="McCowen C."/>
            <person name="Montmayeur A."/>
            <person name="Murphy C."/>
            <person name="Neiman D."/>
            <person name="Pearson M."/>
            <person name="Priest M."/>
            <person name="Roberts A."/>
            <person name="Saif S."/>
            <person name="Shea T."/>
            <person name="Sisk P."/>
            <person name="Stolte C."/>
            <person name="Sykes S."/>
            <person name="Wortman J."/>
            <person name="Nusbaum C."/>
            <person name="Birren B."/>
        </authorList>
    </citation>
    <scope>NUCLEOTIDE SEQUENCE [LARGE SCALE GENOMIC DNA]</scope>
    <source>
        <strain evidence="2 3">ATCC 38327</strain>
    </source>
</reference>
<sequence length="209" mass="22384">MDQFLLGPPVRGPDLDALLAVPVASPLPSIRTVPLVAVVATSKSPLSLLGRTAAQHPAPLASIVLFTLLALHVRRTAAALRRNDADLAKRGRQLAWVARQSYALVAAACVVSAAMHLNALGAFFLTRIVLMVLSRVAIDVVAPPEGPTVRERARERHAARRAAARRHGGRDVVVDTENVLVVRVPDEEGDDAYLVVQRTGHVGSSWTDE</sequence>
<feature type="transmembrane region" description="Helical" evidence="1">
    <location>
        <begin position="54"/>
        <end position="73"/>
    </location>
</feature>
<dbReference type="EMBL" id="GG745328">
    <property type="protein sequence ID" value="KNE54910.1"/>
    <property type="molecule type" value="Genomic_DNA"/>
</dbReference>
<gene>
    <name evidence="2" type="ORF">AMAG_00854</name>
</gene>
<evidence type="ECO:0000313" key="3">
    <source>
        <dbReference type="Proteomes" id="UP000054350"/>
    </source>
</evidence>
<dbReference type="Proteomes" id="UP000054350">
    <property type="component" value="Unassembled WGS sequence"/>
</dbReference>
<organism evidence="2 3">
    <name type="scientific">Allomyces macrogynus (strain ATCC 38327)</name>
    <name type="common">Allomyces javanicus var. macrogynus</name>
    <dbReference type="NCBI Taxonomy" id="578462"/>
    <lineage>
        <taxon>Eukaryota</taxon>
        <taxon>Fungi</taxon>
        <taxon>Fungi incertae sedis</taxon>
        <taxon>Blastocladiomycota</taxon>
        <taxon>Blastocladiomycetes</taxon>
        <taxon>Blastocladiales</taxon>
        <taxon>Blastocladiaceae</taxon>
        <taxon>Allomyces</taxon>
    </lineage>
</organism>
<keyword evidence="3" id="KW-1185">Reference proteome</keyword>